<name>A0A6J7J1L1_9ZZZZ</name>
<accession>A0A6J7J1L1</accession>
<gene>
    <name evidence="2" type="ORF">UFOPK3720_01027</name>
</gene>
<reference evidence="2" key="1">
    <citation type="submission" date="2020-05" db="EMBL/GenBank/DDBJ databases">
        <authorList>
            <person name="Chiriac C."/>
            <person name="Salcher M."/>
            <person name="Ghai R."/>
            <person name="Kavagutti S V."/>
        </authorList>
    </citation>
    <scope>NUCLEOTIDE SEQUENCE</scope>
</reference>
<dbReference type="EMBL" id="CAFBNB010000190">
    <property type="protein sequence ID" value="CAB4936741.1"/>
    <property type="molecule type" value="Genomic_DNA"/>
</dbReference>
<dbReference type="AlphaFoldDB" id="A0A6J7J1L1"/>
<evidence type="ECO:0000313" key="2">
    <source>
        <dbReference type="EMBL" id="CAB4936741.1"/>
    </source>
</evidence>
<feature type="region of interest" description="Disordered" evidence="1">
    <location>
        <begin position="1"/>
        <end position="26"/>
    </location>
</feature>
<organism evidence="2">
    <name type="scientific">freshwater metagenome</name>
    <dbReference type="NCBI Taxonomy" id="449393"/>
    <lineage>
        <taxon>unclassified sequences</taxon>
        <taxon>metagenomes</taxon>
        <taxon>ecological metagenomes</taxon>
    </lineage>
</organism>
<protein>
    <submittedName>
        <fullName evidence="2">Unannotated protein</fullName>
    </submittedName>
</protein>
<sequence length="89" mass="9396">MTGTLLARGKAIAMTPSARSSEMRPRSVMLRPHGGAITSITAHATKPTGGRIHRSAIETTVAIASPMRCPCGRRVTSIGIVMTISGRPW</sequence>
<proteinExistence type="predicted"/>
<evidence type="ECO:0000256" key="1">
    <source>
        <dbReference type="SAM" id="MobiDB-lite"/>
    </source>
</evidence>